<dbReference type="AlphaFoldDB" id="A0A1H1WKI2"/>
<proteinExistence type="predicted"/>
<dbReference type="EMBL" id="LT629739">
    <property type="protein sequence ID" value="SDS96699.1"/>
    <property type="molecule type" value="Genomic_DNA"/>
</dbReference>
<dbReference type="InterPro" id="IPR029063">
    <property type="entry name" value="SAM-dependent_MTases_sf"/>
</dbReference>
<evidence type="ECO:0000313" key="3">
    <source>
        <dbReference type="EMBL" id="SDS96699.1"/>
    </source>
</evidence>
<dbReference type="GO" id="GO:0008168">
    <property type="term" value="F:methyltransferase activity"/>
    <property type="evidence" value="ECO:0007669"/>
    <property type="project" value="UniProtKB-KW"/>
</dbReference>
<evidence type="ECO:0000313" key="4">
    <source>
        <dbReference type="Proteomes" id="UP000199700"/>
    </source>
</evidence>
<keyword evidence="3" id="KW-0489">Methyltransferase</keyword>
<protein>
    <submittedName>
        <fullName evidence="3">Methyltransferase domain-containing protein</fullName>
    </submittedName>
</protein>
<dbReference type="Pfam" id="PF13649">
    <property type="entry name" value="Methyltransf_25"/>
    <property type="match status" value="1"/>
</dbReference>
<dbReference type="RefSeq" id="WP_226829790.1">
    <property type="nucleotide sequence ID" value="NZ_LT629739.1"/>
</dbReference>
<dbReference type="Proteomes" id="UP000199700">
    <property type="component" value="Chromosome"/>
</dbReference>
<accession>A0A1H1WKI2</accession>
<evidence type="ECO:0000256" key="1">
    <source>
        <dbReference type="ARBA" id="ARBA00022679"/>
    </source>
</evidence>
<keyword evidence="4" id="KW-1185">Reference proteome</keyword>
<gene>
    <name evidence="3" type="ORF">SAMN04489751_3372</name>
</gene>
<name>A0A1H1WKI2_BRESA</name>
<dbReference type="SUPFAM" id="SSF53335">
    <property type="entry name" value="S-adenosyl-L-methionine-dependent methyltransferases"/>
    <property type="match status" value="1"/>
</dbReference>
<reference evidence="3" key="1">
    <citation type="submission" date="2016-10" db="EMBL/GenBank/DDBJ databases">
        <authorList>
            <person name="Varghese N."/>
            <person name="Submissions S."/>
        </authorList>
    </citation>
    <scope>NUCLEOTIDE SEQUENCE [LARGE SCALE GENOMIC DNA]</scope>
    <source>
        <strain evidence="3">DSM 22082</strain>
    </source>
</reference>
<sequence>MSDMQGSSRRTVEAYSDPRCVAVYDALEGLQRSDLKVYAAIVEEFDADSVLDVGCGTGTLALMLARQGCTVTAADPSSAALDVAQKKSDAEGVNWVHGTAPDVLPIQVDMTLMTANAAQEISADRDWAETVSAIHAALRPGGRFVFESRDPAKRAWESWTKEKTRQVVEVAVEGQVESWVQLRSVDGDTVVFDSPTIFQRDGERIDATSTLRFRSRESLRQSLESAGFCVDEIRDAPDRPGREFVFVARKV</sequence>
<organism evidence="3 4">
    <name type="scientific">Brevibacterium sandarakinum</name>
    <dbReference type="NCBI Taxonomy" id="629680"/>
    <lineage>
        <taxon>Bacteria</taxon>
        <taxon>Bacillati</taxon>
        <taxon>Actinomycetota</taxon>
        <taxon>Actinomycetes</taxon>
        <taxon>Micrococcales</taxon>
        <taxon>Brevibacteriaceae</taxon>
        <taxon>Brevibacterium</taxon>
    </lineage>
</organism>
<dbReference type="GO" id="GO:0032259">
    <property type="term" value="P:methylation"/>
    <property type="evidence" value="ECO:0007669"/>
    <property type="project" value="UniProtKB-KW"/>
</dbReference>
<dbReference type="STRING" id="629680.SAMN04489751_3372"/>
<dbReference type="Gene3D" id="3.40.50.150">
    <property type="entry name" value="Vaccinia Virus protein VP39"/>
    <property type="match status" value="1"/>
</dbReference>
<feature type="domain" description="Methyltransferase" evidence="2">
    <location>
        <begin position="50"/>
        <end position="142"/>
    </location>
</feature>
<dbReference type="CDD" id="cd02440">
    <property type="entry name" value="AdoMet_MTases"/>
    <property type="match status" value="1"/>
</dbReference>
<evidence type="ECO:0000259" key="2">
    <source>
        <dbReference type="Pfam" id="PF13649"/>
    </source>
</evidence>
<dbReference type="InterPro" id="IPR041698">
    <property type="entry name" value="Methyltransf_25"/>
</dbReference>
<dbReference type="PANTHER" id="PTHR43861">
    <property type="entry name" value="TRANS-ACONITATE 2-METHYLTRANSFERASE-RELATED"/>
    <property type="match status" value="1"/>
</dbReference>
<keyword evidence="1" id="KW-0808">Transferase</keyword>